<name>A0A1G9AR95_9BACI</name>
<protein>
    <submittedName>
        <fullName evidence="1">Uncharacterized protein</fullName>
    </submittedName>
</protein>
<dbReference type="EMBL" id="FNFL01000004">
    <property type="protein sequence ID" value="SDK29778.1"/>
    <property type="molecule type" value="Genomic_DNA"/>
</dbReference>
<dbReference type="Proteomes" id="UP000198694">
    <property type="component" value="Unassembled WGS sequence"/>
</dbReference>
<dbReference type="STRING" id="407036.SAMN05216243_2676"/>
<sequence>MFDLWVKGKGYGENNGVNELGTYKKFFHKILIIAFTAGN</sequence>
<gene>
    <name evidence="1" type="ORF">SAMN05216243_2676</name>
</gene>
<accession>A0A1G9AR95</accession>
<evidence type="ECO:0000313" key="1">
    <source>
        <dbReference type="EMBL" id="SDK29778.1"/>
    </source>
</evidence>
<organism evidence="1 2">
    <name type="scientific">Sediminibacillus albus</name>
    <dbReference type="NCBI Taxonomy" id="407036"/>
    <lineage>
        <taxon>Bacteria</taxon>
        <taxon>Bacillati</taxon>
        <taxon>Bacillota</taxon>
        <taxon>Bacilli</taxon>
        <taxon>Bacillales</taxon>
        <taxon>Bacillaceae</taxon>
        <taxon>Sediminibacillus</taxon>
    </lineage>
</organism>
<dbReference type="AlphaFoldDB" id="A0A1G9AR95"/>
<proteinExistence type="predicted"/>
<evidence type="ECO:0000313" key="2">
    <source>
        <dbReference type="Proteomes" id="UP000198694"/>
    </source>
</evidence>
<reference evidence="1 2" key="1">
    <citation type="submission" date="2016-10" db="EMBL/GenBank/DDBJ databases">
        <authorList>
            <person name="de Groot N.N."/>
        </authorList>
    </citation>
    <scope>NUCLEOTIDE SEQUENCE [LARGE SCALE GENOMIC DNA]</scope>
    <source>
        <strain evidence="1 2">CGMCC 1.6502</strain>
    </source>
</reference>
<keyword evidence="2" id="KW-1185">Reference proteome</keyword>